<reference evidence="8" key="1">
    <citation type="journal article" date="2014" name="Int. J. Syst. Evol. Microbiol.">
        <title>Complete genome sequence of Corynebacterium casei LMG S-19264T (=DSM 44701T), isolated from a smear-ripened cheese.</title>
        <authorList>
            <consortium name="US DOE Joint Genome Institute (JGI-PGF)"/>
            <person name="Walter F."/>
            <person name="Albersmeier A."/>
            <person name="Kalinowski J."/>
            <person name="Ruckert C."/>
        </authorList>
    </citation>
    <scope>NUCLEOTIDE SEQUENCE</scope>
    <source>
        <strain evidence="8">JCM 4434</strain>
    </source>
</reference>
<dbReference type="GO" id="GO:0046677">
    <property type="term" value="P:response to antibiotic"/>
    <property type="evidence" value="ECO:0007669"/>
    <property type="project" value="UniProtKB-KW"/>
</dbReference>
<dbReference type="EMBL" id="BMUB01000014">
    <property type="protein sequence ID" value="GGU92580.1"/>
    <property type="molecule type" value="Genomic_DNA"/>
</dbReference>
<dbReference type="RefSeq" id="WP_305953126.1">
    <property type="nucleotide sequence ID" value="NZ_BMUB01000014.1"/>
</dbReference>
<feature type="transmembrane region" description="Helical" evidence="7">
    <location>
        <begin position="61"/>
        <end position="80"/>
    </location>
</feature>
<dbReference type="Proteomes" id="UP000610124">
    <property type="component" value="Unassembled WGS sequence"/>
</dbReference>
<evidence type="ECO:0000313" key="9">
    <source>
        <dbReference type="Proteomes" id="UP000610124"/>
    </source>
</evidence>
<name>A0A8H9HWI5_KITAU</name>
<evidence type="ECO:0000256" key="7">
    <source>
        <dbReference type="SAM" id="Phobius"/>
    </source>
</evidence>
<evidence type="ECO:0000256" key="3">
    <source>
        <dbReference type="ARBA" id="ARBA00022692"/>
    </source>
</evidence>
<evidence type="ECO:0000256" key="5">
    <source>
        <dbReference type="ARBA" id="ARBA00023136"/>
    </source>
</evidence>
<dbReference type="GeneID" id="97490620"/>
<organism evidence="8 9">
    <name type="scientific">Kitasatospora aureofaciens</name>
    <name type="common">Streptomyces aureofaciens</name>
    <dbReference type="NCBI Taxonomy" id="1894"/>
    <lineage>
        <taxon>Bacteria</taxon>
        <taxon>Bacillati</taxon>
        <taxon>Actinomycetota</taxon>
        <taxon>Actinomycetes</taxon>
        <taxon>Kitasatosporales</taxon>
        <taxon>Streptomycetaceae</taxon>
        <taxon>Kitasatospora</taxon>
    </lineage>
</organism>
<dbReference type="GO" id="GO:0016020">
    <property type="term" value="C:membrane"/>
    <property type="evidence" value="ECO:0007669"/>
    <property type="project" value="UniProtKB-SubCell"/>
</dbReference>
<evidence type="ECO:0000256" key="1">
    <source>
        <dbReference type="ARBA" id="ARBA00004141"/>
    </source>
</evidence>
<evidence type="ECO:0000313" key="8">
    <source>
        <dbReference type="EMBL" id="GGU92580.1"/>
    </source>
</evidence>
<evidence type="ECO:0000256" key="4">
    <source>
        <dbReference type="ARBA" id="ARBA00022989"/>
    </source>
</evidence>
<comment type="caution">
    <text evidence="8">The sequence shown here is derived from an EMBL/GenBank/DDBJ whole genome shotgun (WGS) entry which is preliminary data.</text>
</comment>
<dbReference type="PANTHER" id="PTHR42718:SF9">
    <property type="entry name" value="MAJOR FACILITATOR SUPERFAMILY MULTIDRUG TRANSPORTER MFSC"/>
    <property type="match status" value="1"/>
</dbReference>
<feature type="transmembrane region" description="Helical" evidence="7">
    <location>
        <begin position="86"/>
        <end position="107"/>
    </location>
</feature>
<feature type="transmembrane region" description="Helical" evidence="7">
    <location>
        <begin position="12"/>
        <end position="31"/>
    </location>
</feature>
<keyword evidence="3 7" id="KW-0812">Transmembrane</keyword>
<keyword evidence="2" id="KW-0813">Transport</keyword>
<sequence length="118" mass="12884">MGILAADNNLWLTLGLIAAGALVLAWFLHWIRREERAGTEPLLSTTVFRTRTSNLGLVTQNAQWLLLMGTSFTVATYLQVVRGYDAIQTGVIFTAATLGILASSLAAERPAKRLPQRT</sequence>
<keyword evidence="4 7" id="KW-1133">Transmembrane helix</keyword>
<dbReference type="InterPro" id="IPR036259">
    <property type="entry name" value="MFS_trans_sf"/>
</dbReference>
<protein>
    <submittedName>
        <fullName evidence="8">Uncharacterized protein</fullName>
    </submittedName>
</protein>
<reference evidence="8" key="2">
    <citation type="submission" date="2020-09" db="EMBL/GenBank/DDBJ databases">
        <authorList>
            <person name="Sun Q."/>
            <person name="Ohkuma M."/>
        </authorList>
    </citation>
    <scope>NUCLEOTIDE SEQUENCE</scope>
    <source>
        <strain evidence="8">JCM 4434</strain>
    </source>
</reference>
<accession>A0A8H9HWI5</accession>
<proteinExistence type="predicted"/>
<dbReference type="AlphaFoldDB" id="A0A8H9HWI5"/>
<dbReference type="SUPFAM" id="SSF103473">
    <property type="entry name" value="MFS general substrate transporter"/>
    <property type="match status" value="1"/>
</dbReference>
<comment type="subcellular location">
    <subcellularLocation>
        <location evidence="1">Membrane</location>
        <topology evidence="1">Multi-pass membrane protein</topology>
    </subcellularLocation>
</comment>
<keyword evidence="5 7" id="KW-0472">Membrane</keyword>
<keyword evidence="6" id="KW-0046">Antibiotic resistance</keyword>
<gene>
    <name evidence="8" type="ORF">GCM10010502_52580</name>
</gene>
<evidence type="ECO:0000256" key="2">
    <source>
        <dbReference type="ARBA" id="ARBA00022448"/>
    </source>
</evidence>
<evidence type="ECO:0000256" key="6">
    <source>
        <dbReference type="ARBA" id="ARBA00023251"/>
    </source>
</evidence>
<dbReference type="PANTHER" id="PTHR42718">
    <property type="entry name" value="MAJOR FACILITATOR SUPERFAMILY MULTIDRUG TRANSPORTER MFSC"/>
    <property type="match status" value="1"/>
</dbReference>